<reference evidence="3 4" key="1">
    <citation type="journal article" date="2018" name="Nat. Biotechnol.">
        <title>A standardized bacterial taxonomy based on genome phylogeny substantially revises the tree of life.</title>
        <authorList>
            <person name="Parks D.H."/>
            <person name="Chuvochina M."/>
            <person name="Waite D.W."/>
            <person name="Rinke C."/>
            <person name="Skarshewski A."/>
            <person name="Chaumeil P.A."/>
            <person name="Hugenholtz P."/>
        </authorList>
    </citation>
    <scope>NUCLEOTIDE SEQUENCE [LARGE SCALE GENOMIC DNA]</scope>
    <source>
        <strain evidence="3">UBA11978</strain>
    </source>
</reference>
<comment type="caution">
    <text evidence="3">The sequence shown here is derived from an EMBL/GenBank/DDBJ whole genome shotgun (WGS) entry which is preliminary data.</text>
</comment>
<feature type="domain" description="Polyvalent protein metallopeptidase" evidence="2">
    <location>
        <begin position="173"/>
        <end position="305"/>
    </location>
</feature>
<dbReference type="InterPro" id="IPR013610">
    <property type="entry name" value="ArdC_N"/>
</dbReference>
<dbReference type="InterPro" id="IPR017113">
    <property type="entry name" value="Antirestriction_ArdC"/>
</dbReference>
<dbReference type="Proteomes" id="UP000263517">
    <property type="component" value="Unassembled WGS sequence"/>
</dbReference>
<dbReference type="PIRSF" id="PIRSF037112">
    <property type="entry name" value="Antirestriction_ArdC"/>
    <property type="match status" value="1"/>
</dbReference>
<evidence type="ECO:0008006" key="5">
    <source>
        <dbReference type="Google" id="ProtNLM"/>
    </source>
</evidence>
<proteinExistence type="predicted"/>
<dbReference type="EMBL" id="DNAN01000196">
    <property type="protein sequence ID" value="HAW75220.1"/>
    <property type="molecule type" value="Genomic_DNA"/>
</dbReference>
<evidence type="ECO:0000313" key="3">
    <source>
        <dbReference type="EMBL" id="HAW75220.1"/>
    </source>
</evidence>
<protein>
    <recommendedName>
        <fullName evidence="5">DUF1738 domain-containing protein</fullName>
    </recommendedName>
</protein>
<gene>
    <name evidence="3" type="ORF">DCW74_05720</name>
</gene>
<dbReference type="Pfam" id="PF08401">
    <property type="entry name" value="ArdcN"/>
    <property type="match status" value="1"/>
</dbReference>
<evidence type="ECO:0000259" key="1">
    <source>
        <dbReference type="Pfam" id="PF08401"/>
    </source>
</evidence>
<name>A0A350P1Q3_9ALTE</name>
<accession>A0A350P1Q3</accession>
<dbReference type="Pfam" id="PF18818">
    <property type="entry name" value="MPTase-PolyVal"/>
    <property type="match status" value="1"/>
</dbReference>
<evidence type="ECO:0000259" key="2">
    <source>
        <dbReference type="Pfam" id="PF18818"/>
    </source>
</evidence>
<dbReference type="InterPro" id="IPR041459">
    <property type="entry name" value="MPTase-PolyVal"/>
</dbReference>
<dbReference type="AlphaFoldDB" id="A0A350P1Q3"/>
<feature type="domain" description="N-terminal" evidence="1">
    <location>
        <begin position="28"/>
        <end position="136"/>
    </location>
</feature>
<sequence>MIDKPLHFDILNLEIEKMATSKVKRNPRADLTRKVLEQMKTHGTGWVKPWQGQIANGAHHNCVTGNVYTGGNVFLLWIAAEEHGFTDTRWSTYKGWESTDTPVPKGEKATAYVLTPMPTKLKDSKGKPVLDKNGDQKTGLFFRAVALWNAEQVGLEAQVSEGEERTEVQRLDDVERFIGNCGADIRVKPGSPQAYYKPIADHIVLPAPEDFLGDTDTDKLRGYYGTALHELGHWTGHRSRLNRPEIYERSRENYAFEELTAEITAIYMTADLGIEHTPAPDHAQYLASWIKALENDENLFFKAAGKAQKAAAFLHGLQPNTNDAAEQAA</sequence>
<evidence type="ECO:0000313" key="4">
    <source>
        <dbReference type="Proteomes" id="UP000263517"/>
    </source>
</evidence>
<organism evidence="3 4">
    <name type="scientific">Alteromonas australica</name>
    <dbReference type="NCBI Taxonomy" id="589873"/>
    <lineage>
        <taxon>Bacteria</taxon>
        <taxon>Pseudomonadati</taxon>
        <taxon>Pseudomonadota</taxon>
        <taxon>Gammaproteobacteria</taxon>
        <taxon>Alteromonadales</taxon>
        <taxon>Alteromonadaceae</taxon>
        <taxon>Alteromonas/Salinimonas group</taxon>
        <taxon>Alteromonas</taxon>
    </lineage>
</organism>
<dbReference type="GO" id="GO:0003697">
    <property type="term" value="F:single-stranded DNA binding"/>
    <property type="evidence" value="ECO:0007669"/>
    <property type="project" value="InterPro"/>
</dbReference>